<evidence type="ECO:0000313" key="1">
    <source>
        <dbReference type="EMBL" id="QFR50181.1"/>
    </source>
</evidence>
<dbReference type="Proteomes" id="UP000326944">
    <property type="component" value="Chromosome"/>
</dbReference>
<keyword evidence="2" id="KW-1185">Reference proteome</keyword>
<proteinExistence type="predicted"/>
<dbReference type="KEGG" id="sulg:FJR48_10750"/>
<accession>A0A5P8P3J8</accession>
<dbReference type="AlphaFoldDB" id="A0A5P8P3J8"/>
<reference evidence="1 2" key="1">
    <citation type="submission" date="2019-09" db="EMBL/GenBank/DDBJ databases">
        <title>Sulfurimonas gotlandica sp. nov., a chemoautotrophic and psychrotolerant epsilonproteobacterium isolated from a pelagic redoxcline, and an emended description of the genus Sulfurimonas.</title>
        <authorList>
            <person name="Wang S."/>
            <person name="Jiang L."/>
            <person name="Shao S."/>
        </authorList>
    </citation>
    <scope>NUCLEOTIDE SEQUENCE [LARGE SCALE GENOMIC DNA]</scope>
    <source>
        <strain evidence="1 2">GYSZ_1</strain>
    </source>
</reference>
<organism evidence="1 2">
    <name type="scientific">Sulfurimonas lithotrophica</name>
    <dbReference type="NCBI Taxonomy" id="2590022"/>
    <lineage>
        <taxon>Bacteria</taxon>
        <taxon>Pseudomonadati</taxon>
        <taxon>Campylobacterota</taxon>
        <taxon>Epsilonproteobacteria</taxon>
        <taxon>Campylobacterales</taxon>
        <taxon>Sulfurimonadaceae</taxon>
        <taxon>Sulfurimonas</taxon>
    </lineage>
</organism>
<name>A0A5P8P3J8_9BACT</name>
<dbReference type="OrthoDB" id="9937040at2"/>
<protein>
    <submittedName>
        <fullName evidence="1">Uncharacterized protein</fullName>
    </submittedName>
</protein>
<evidence type="ECO:0000313" key="2">
    <source>
        <dbReference type="Proteomes" id="UP000326944"/>
    </source>
</evidence>
<sequence>MKTLNIITTSLLLGTLTLGLSATIDEQITAIQNSTTQEERVELMNEFKTNISTLTQEERLEAITQLRTTMQNSGTESQLQTRERIRTRIQDGEQTGEMLREQKMNQNQAASKGMNQIRNSVDSIMGGVTSAGGQNGFMGKR</sequence>
<gene>
    <name evidence="1" type="ORF">FJR48_10750</name>
</gene>
<dbReference type="RefSeq" id="WP_152308129.1">
    <property type="nucleotide sequence ID" value="NZ_CP043617.1"/>
</dbReference>
<dbReference type="EMBL" id="CP043617">
    <property type="protein sequence ID" value="QFR50181.1"/>
    <property type="molecule type" value="Genomic_DNA"/>
</dbReference>